<accession>A0A6P8BLK6</accession>
<organism evidence="3 4">
    <name type="scientific">Pyricularia grisea</name>
    <name type="common">Crabgrass-specific blast fungus</name>
    <name type="synonym">Magnaporthe grisea</name>
    <dbReference type="NCBI Taxonomy" id="148305"/>
    <lineage>
        <taxon>Eukaryota</taxon>
        <taxon>Fungi</taxon>
        <taxon>Dikarya</taxon>
        <taxon>Ascomycota</taxon>
        <taxon>Pezizomycotina</taxon>
        <taxon>Sordariomycetes</taxon>
        <taxon>Sordariomycetidae</taxon>
        <taxon>Magnaporthales</taxon>
        <taxon>Pyriculariaceae</taxon>
        <taxon>Pyricularia</taxon>
    </lineage>
</organism>
<dbReference type="AlphaFoldDB" id="A0A6P8BLK6"/>
<evidence type="ECO:0000313" key="3">
    <source>
        <dbReference type="Proteomes" id="UP000515153"/>
    </source>
</evidence>
<dbReference type="GeneID" id="41956005"/>
<evidence type="ECO:0000256" key="1">
    <source>
        <dbReference type="SAM" id="MobiDB-lite"/>
    </source>
</evidence>
<dbReference type="RefSeq" id="XP_030987914.1">
    <property type="nucleotide sequence ID" value="XM_031121091.1"/>
</dbReference>
<protein>
    <submittedName>
        <fullName evidence="4">Uncharacterized protein</fullName>
    </submittedName>
</protein>
<reference evidence="4" key="1">
    <citation type="journal article" date="2019" name="Mol. Biol. Evol.">
        <title>Blast fungal genomes show frequent chromosomal changes, gene gains and losses, and effector gene turnover.</title>
        <authorList>
            <person name="Gomez Luciano L.B."/>
            <person name="Jason Tsai I."/>
            <person name="Chuma I."/>
            <person name="Tosa Y."/>
            <person name="Chen Y.H."/>
            <person name="Li J.Y."/>
            <person name="Li M.Y."/>
            <person name="Jade Lu M.Y."/>
            <person name="Nakayashiki H."/>
            <person name="Li W.H."/>
        </authorList>
    </citation>
    <scope>NUCLEOTIDE SEQUENCE</scope>
    <source>
        <strain evidence="4">NI907</strain>
    </source>
</reference>
<evidence type="ECO:0000256" key="2">
    <source>
        <dbReference type="SAM" id="SignalP"/>
    </source>
</evidence>
<feature type="compositionally biased region" description="Low complexity" evidence="1">
    <location>
        <begin position="105"/>
        <end position="118"/>
    </location>
</feature>
<proteinExistence type="predicted"/>
<feature type="compositionally biased region" description="Low complexity" evidence="1">
    <location>
        <begin position="206"/>
        <end position="238"/>
    </location>
</feature>
<feature type="signal peptide" evidence="2">
    <location>
        <begin position="1"/>
        <end position="26"/>
    </location>
</feature>
<dbReference type="KEGG" id="pgri:PgNI_01014"/>
<sequence>MKSNTLFVAILPALIHGLVIQERAEGENVQTFTGSLGGTAPPVIKGTGNRPFSIDGDTFVNSGAALQRSCDRQKNACAQQVNSKKIQGSVADCDKQQKECVAATKGAQGAPANNNANGGDKKAGADGNGAGANAGNGANANAGNGANASSGNAANANSGNAADANSGKAADANAGGAKQGGAKQGGADGKGAATGAGAAADKKGADANQGKDNNSQGGDAQKQNGAGQNGQANTATRR</sequence>
<gene>
    <name evidence="4" type="ORF">PgNI_01014</name>
</gene>
<feature type="region of interest" description="Disordered" evidence="1">
    <location>
        <begin position="104"/>
        <end position="124"/>
    </location>
</feature>
<reference evidence="4" key="2">
    <citation type="submission" date="2019-10" db="EMBL/GenBank/DDBJ databases">
        <authorList>
            <consortium name="NCBI Genome Project"/>
        </authorList>
    </citation>
    <scope>NUCLEOTIDE SEQUENCE</scope>
    <source>
        <strain evidence="4">NI907</strain>
    </source>
</reference>
<keyword evidence="2" id="KW-0732">Signal</keyword>
<dbReference type="OrthoDB" id="2153847at2759"/>
<dbReference type="Proteomes" id="UP000515153">
    <property type="component" value="Unplaced"/>
</dbReference>
<reference evidence="4" key="3">
    <citation type="submission" date="2025-08" db="UniProtKB">
        <authorList>
            <consortium name="RefSeq"/>
        </authorList>
    </citation>
    <scope>IDENTIFICATION</scope>
    <source>
        <strain evidence="4">NI907</strain>
    </source>
</reference>
<feature type="chain" id="PRO_5027685752" evidence="2">
    <location>
        <begin position="27"/>
        <end position="238"/>
    </location>
</feature>
<feature type="region of interest" description="Disordered" evidence="1">
    <location>
        <begin position="147"/>
        <end position="238"/>
    </location>
</feature>
<feature type="compositionally biased region" description="Low complexity" evidence="1">
    <location>
        <begin position="147"/>
        <end position="176"/>
    </location>
</feature>
<keyword evidence="3" id="KW-1185">Reference proteome</keyword>
<feature type="compositionally biased region" description="Gly residues" evidence="1">
    <location>
        <begin position="177"/>
        <end position="194"/>
    </location>
</feature>
<name>A0A6P8BLK6_PYRGI</name>
<evidence type="ECO:0000313" key="4">
    <source>
        <dbReference type="RefSeq" id="XP_030987914.1"/>
    </source>
</evidence>